<organism evidence="2 3">
    <name type="scientific">Amycolatopsis tolypomycina</name>
    <dbReference type="NCBI Taxonomy" id="208445"/>
    <lineage>
        <taxon>Bacteria</taxon>
        <taxon>Bacillati</taxon>
        <taxon>Actinomycetota</taxon>
        <taxon>Actinomycetes</taxon>
        <taxon>Pseudonocardiales</taxon>
        <taxon>Pseudonocardiaceae</taxon>
        <taxon>Amycolatopsis</taxon>
    </lineage>
</organism>
<name>A0A1H4YY43_9PSEU</name>
<accession>A0A1H4YY43</accession>
<evidence type="ECO:0000313" key="3">
    <source>
        <dbReference type="Proteomes" id="UP000199622"/>
    </source>
</evidence>
<evidence type="ECO:0000313" key="2">
    <source>
        <dbReference type="EMBL" id="SED22587.1"/>
    </source>
</evidence>
<dbReference type="RefSeq" id="WP_167384836.1">
    <property type="nucleotide sequence ID" value="NZ_FNSO01000004.1"/>
</dbReference>
<proteinExistence type="predicted"/>
<feature type="compositionally biased region" description="Low complexity" evidence="1">
    <location>
        <begin position="18"/>
        <end position="30"/>
    </location>
</feature>
<dbReference type="Proteomes" id="UP000199622">
    <property type="component" value="Unassembled WGS sequence"/>
</dbReference>
<feature type="region of interest" description="Disordered" evidence="1">
    <location>
        <begin position="17"/>
        <end position="37"/>
    </location>
</feature>
<sequence length="51" mass="4900">MAKPVRTDVALPAAVTTGPAAEGAAGPGPRIGRHGGCRGGCCRGAGERTPS</sequence>
<keyword evidence="3" id="KW-1185">Reference proteome</keyword>
<dbReference type="STRING" id="208445.SAMN04489727_6972"/>
<gene>
    <name evidence="2" type="ORF">SAMN04489727_6972</name>
</gene>
<dbReference type="EMBL" id="FNSO01000004">
    <property type="protein sequence ID" value="SED22587.1"/>
    <property type="molecule type" value="Genomic_DNA"/>
</dbReference>
<evidence type="ECO:0000256" key="1">
    <source>
        <dbReference type="SAM" id="MobiDB-lite"/>
    </source>
</evidence>
<reference evidence="3" key="1">
    <citation type="submission" date="2016-10" db="EMBL/GenBank/DDBJ databases">
        <authorList>
            <person name="Varghese N."/>
            <person name="Submissions S."/>
        </authorList>
    </citation>
    <scope>NUCLEOTIDE SEQUENCE [LARGE SCALE GENOMIC DNA]</scope>
    <source>
        <strain evidence="3">DSM 44544</strain>
    </source>
</reference>
<dbReference type="AlphaFoldDB" id="A0A1H4YY43"/>
<protein>
    <submittedName>
        <fullName evidence="2">Uncharacterized protein</fullName>
    </submittedName>
</protein>